<comment type="caution">
    <text evidence="4">The sequence shown here is derived from an EMBL/GenBank/DDBJ whole genome shotgun (WGS) entry which is preliminary data.</text>
</comment>
<dbReference type="InterPro" id="IPR012223">
    <property type="entry name" value="TEII"/>
</dbReference>
<sequence length="246" mass="27020">MPYAGGDASAFREWGAALPDNIEVVAIELPGHGQRMAEEPCRRMSSLVDVMAGACAAAIDRPFAIFGHSMGASIAIELASRLATVAERSPVHVFVSGAQAPHIERRSLQHVSREELLVELRRWNGVPEEVLANNAIIELFIPILRADFALVDTRARGPVRGGLAAPLTVFSGIEDPEVTDEGLKAWRQYTSGPFDLQVFPGRHFFLDSARSELLHEIGRRLVSWRFAQRSATRAALEPTETERCGR</sequence>
<comment type="similarity">
    <text evidence="1">Belongs to the thioesterase family.</text>
</comment>
<dbReference type="PANTHER" id="PTHR11487:SF0">
    <property type="entry name" value="S-ACYL FATTY ACID SYNTHASE THIOESTERASE, MEDIUM CHAIN"/>
    <property type="match status" value="1"/>
</dbReference>
<evidence type="ECO:0000313" key="5">
    <source>
        <dbReference type="Proteomes" id="UP001221686"/>
    </source>
</evidence>
<accession>A0ABT5EFB7</accession>
<dbReference type="InterPro" id="IPR029058">
    <property type="entry name" value="AB_hydrolase_fold"/>
</dbReference>
<dbReference type="Pfam" id="PF00975">
    <property type="entry name" value="Thioesterase"/>
    <property type="match status" value="1"/>
</dbReference>
<evidence type="ECO:0000259" key="3">
    <source>
        <dbReference type="SMART" id="SM00824"/>
    </source>
</evidence>
<keyword evidence="2 4" id="KW-0378">Hydrolase</keyword>
<keyword evidence="5" id="KW-1185">Reference proteome</keyword>
<dbReference type="GO" id="GO:0016787">
    <property type="term" value="F:hydrolase activity"/>
    <property type="evidence" value="ECO:0007669"/>
    <property type="project" value="UniProtKB-KW"/>
</dbReference>
<dbReference type="SMART" id="SM00824">
    <property type="entry name" value="PKS_TE"/>
    <property type="match status" value="1"/>
</dbReference>
<proteinExistence type="inferred from homology"/>
<dbReference type="InterPro" id="IPR020802">
    <property type="entry name" value="TesA-like"/>
</dbReference>
<dbReference type="InterPro" id="IPR001031">
    <property type="entry name" value="Thioesterase"/>
</dbReference>
<reference evidence="4 5" key="1">
    <citation type="submission" date="2022-11" db="EMBL/GenBank/DDBJ databases">
        <title>Minimal conservation of predation-associated metabolite biosynthetic gene clusters underscores biosynthetic potential of Myxococcota including descriptions for ten novel species: Archangium lansinium sp. nov., Myxococcus landrumus sp. nov., Nannocystis bai.</title>
        <authorList>
            <person name="Ahearne A."/>
            <person name="Stevens C."/>
            <person name="Dowd S."/>
        </authorList>
    </citation>
    <scope>NUCLEOTIDE SEQUENCE [LARGE SCALE GENOMIC DNA]</scope>
    <source>
        <strain evidence="4 5">BB15-2</strain>
    </source>
</reference>
<organism evidence="4 5">
    <name type="scientific">Nannocystis bainbridge</name>
    <dbReference type="NCBI Taxonomy" id="2995303"/>
    <lineage>
        <taxon>Bacteria</taxon>
        <taxon>Pseudomonadati</taxon>
        <taxon>Myxococcota</taxon>
        <taxon>Polyangia</taxon>
        <taxon>Nannocystales</taxon>
        <taxon>Nannocystaceae</taxon>
        <taxon>Nannocystis</taxon>
    </lineage>
</organism>
<evidence type="ECO:0000256" key="1">
    <source>
        <dbReference type="ARBA" id="ARBA00007169"/>
    </source>
</evidence>
<name>A0ABT5EFB7_9BACT</name>
<evidence type="ECO:0000313" key="4">
    <source>
        <dbReference type="EMBL" id="MDC0723541.1"/>
    </source>
</evidence>
<protein>
    <submittedName>
        <fullName evidence="4">Alpha/beta fold hydrolase</fullName>
    </submittedName>
</protein>
<evidence type="ECO:0000256" key="2">
    <source>
        <dbReference type="ARBA" id="ARBA00022801"/>
    </source>
</evidence>
<dbReference type="Gene3D" id="3.40.50.1820">
    <property type="entry name" value="alpha/beta hydrolase"/>
    <property type="match status" value="1"/>
</dbReference>
<dbReference type="EMBL" id="JAQNDL010000005">
    <property type="protein sequence ID" value="MDC0723541.1"/>
    <property type="molecule type" value="Genomic_DNA"/>
</dbReference>
<dbReference type="Proteomes" id="UP001221686">
    <property type="component" value="Unassembled WGS sequence"/>
</dbReference>
<dbReference type="PANTHER" id="PTHR11487">
    <property type="entry name" value="THIOESTERASE"/>
    <property type="match status" value="1"/>
</dbReference>
<gene>
    <name evidence="4" type="ORF">POL25_42055</name>
</gene>
<dbReference type="SUPFAM" id="SSF53474">
    <property type="entry name" value="alpha/beta-Hydrolases"/>
    <property type="match status" value="1"/>
</dbReference>
<feature type="domain" description="Thioesterase TesA-like" evidence="3">
    <location>
        <begin position="2"/>
        <end position="214"/>
    </location>
</feature>